<accession>A0A8I2YQQ0</accession>
<dbReference type="SUPFAM" id="SSF52402">
    <property type="entry name" value="Adenine nucleotide alpha hydrolases-like"/>
    <property type="match status" value="1"/>
</dbReference>
<dbReference type="NCBIfam" id="TIGR02432">
    <property type="entry name" value="lysidine_TilS_N"/>
    <property type="match status" value="1"/>
</dbReference>
<dbReference type="InterPro" id="IPR011063">
    <property type="entry name" value="TilS/TtcA_N"/>
</dbReference>
<name>A0A8I2YQQ0_9AGAM</name>
<dbReference type="HAMAP" id="MF_01161">
    <property type="entry name" value="tRNA_Ile_lys_synt"/>
    <property type="match status" value="1"/>
</dbReference>
<dbReference type="PANTHER" id="PTHR43033">
    <property type="entry name" value="TRNA(ILE)-LYSIDINE SYNTHASE-RELATED"/>
    <property type="match status" value="1"/>
</dbReference>
<evidence type="ECO:0000256" key="2">
    <source>
        <dbReference type="ARBA" id="ARBA00022598"/>
    </source>
</evidence>
<gene>
    <name evidence="8" type="ORF">JVT61DRAFT_2268</name>
</gene>
<dbReference type="Proteomes" id="UP000683000">
    <property type="component" value="Unassembled WGS sequence"/>
</dbReference>
<evidence type="ECO:0000313" key="9">
    <source>
        <dbReference type="Proteomes" id="UP000683000"/>
    </source>
</evidence>
<dbReference type="EC" id="6.3.4.19" evidence="1"/>
<dbReference type="GO" id="GO:0005524">
    <property type="term" value="F:ATP binding"/>
    <property type="evidence" value="ECO:0007669"/>
    <property type="project" value="UniProtKB-KW"/>
</dbReference>
<dbReference type="EMBL" id="JAGFBS010000012">
    <property type="protein sequence ID" value="KAG6376290.1"/>
    <property type="molecule type" value="Genomic_DNA"/>
</dbReference>
<dbReference type="CDD" id="cd01992">
    <property type="entry name" value="TilS_N"/>
    <property type="match status" value="1"/>
</dbReference>
<dbReference type="GO" id="GO:0008033">
    <property type="term" value="P:tRNA processing"/>
    <property type="evidence" value="ECO:0007669"/>
    <property type="project" value="UniProtKB-KW"/>
</dbReference>
<dbReference type="InterPro" id="IPR012094">
    <property type="entry name" value="tRNA_Ile_lys_synt"/>
</dbReference>
<dbReference type="PANTHER" id="PTHR43033:SF1">
    <property type="entry name" value="TRNA(ILE)-LYSIDINE SYNTHASE-RELATED"/>
    <property type="match status" value="1"/>
</dbReference>
<comment type="caution">
    <text evidence="8">The sequence shown here is derived from an EMBL/GenBank/DDBJ whole genome shotgun (WGS) entry which is preliminary data.</text>
</comment>
<evidence type="ECO:0000256" key="6">
    <source>
        <dbReference type="ARBA" id="ARBA00048539"/>
    </source>
</evidence>
<comment type="catalytic activity">
    <reaction evidence="6">
        <text>cytidine(34) in tRNA(Ile2) + L-lysine + ATP = lysidine(34) in tRNA(Ile2) + AMP + diphosphate + H(+)</text>
        <dbReference type="Rhea" id="RHEA:43744"/>
        <dbReference type="Rhea" id="RHEA-COMP:10625"/>
        <dbReference type="Rhea" id="RHEA-COMP:10670"/>
        <dbReference type="ChEBI" id="CHEBI:15378"/>
        <dbReference type="ChEBI" id="CHEBI:30616"/>
        <dbReference type="ChEBI" id="CHEBI:32551"/>
        <dbReference type="ChEBI" id="CHEBI:33019"/>
        <dbReference type="ChEBI" id="CHEBI:82748"/>
        <dbReference type="ChEBI" id="CHEBI:83665"/>
        <dbReference type="ChEBI" id="CHEBI:456215"/>
        <dbReference type="EC" id="6.3.4.19"/>
    </reaction>
</comment>
<proteinExistence type="inferred from homology"/>
<keyword evidence="9" id="KW-1185">Reference proteome</keyword>
<keyword evidence="4" id="KW-0547">Nucleotide-binding</keyword>
<dbReference type="Gene3D" id="3.40.50.620">
    <property type="entry name" value="HUPs"/>
    <property type="match status" value="1"/>
</dbReference>
<evidence type="ECO:0000256" key="5">
    <source>
        <dbReference type="ARBA" id="ARBA00022840"/>
    </source>
</evidence>
<dbReference type="GO" id="GO:0032267">
    <property type="term" value="F:tRNA(Ile)-lysidine synthase activity"/>
    <property type="evidence" value="ECO:0007669"/>
    <property type="project" value="UniProtKB-EC"/>
</dbReference>
<sequence length="530" mass="58881">MSPIHTLEFAVALGRCLPLLSRPVIAVANSAGPDSTCLLFLLRQLFPPHALLSIHVHHHLQHASSLMARTAAKNAHILGIPHHLAHIPWGASPFPPIPTTGPVERITREARYNLLFHLISRARVSLLALGHHADDQLETAIMRLACGSTLLAAGMRPCRRWGMGSNSPLALFGHQGLNAFVLRPLLPFPKDRILATCHANHLHYINDPTNVQPHITPRNAIRHCLRDPPFSRPVTLPPTAPVSLIKIKNAVLLLQDIAPDVAGEKRRLHAAVAKLTAKTEYVDRKVTSHLTQHVLPSPIGTLLLSSTKLLDITDPDVRFTLVLRVIRYVSFHPWGSLRADADRRRSSIHRIVSALWASDPQKSQTKKFTAGGGVLWTPAIYNPNKSLRLGNQCLHTTLHPGDHFCWLASRVPPFSKNPQQGAGSPTKLVIDLTERLKATMISDPLQVLYDCRFLLRIDPLQMPTYVKSSLDDTASIKVLPFTHYYWPKVVLQRESHPDQVLAVPNEDGTVDATMPQSWISIQWVRPLDAI</sequence>
<protein>
    <recommendedName>
        <fullName evidence="1">tRNA(Ile)-lysidine synthetase</fullName>
        <ecNumber evidence="1">6.3.4.19</ecNumber>
    </recommendedName>
</protein>
<dbReference type="AlphaFoldDB" id="A0A8I2YQQ0"/>
<keyword evidence="2" id="KW-0436">Ligase</keyword>
<dbReference type="Pfam" id="PF01171">
    <property type="entry name" value="ATP_bind_3"/>
    <property type="match status" value="1"/>
</dbReference>
<keyword evidence="3" id="KW-0819">tRNA processing</keyword>
<dbReference type="InterPro" id="IPR012795">
    <property type="entry name" value="tRNA_Ile_lys_synt_N"/>
</dbReference>
<reference evidence="8" key="1">
    <citation type="submission" date="2021-03" db="EMBL/GenBank/DDBJ databases">
        <title>Evolutionary innovations through gain and loss of genes in the ectomycorrhizal Boletales.</title>
        <authorList>
            <person name="Wu G."/>
            <person name="Miyauchi S."/>
            <person name="Morin E."/>
            <person name="Yang Z.-L."/>
            <person name="Xu J."/>
            <person name="Martin F.M."/>
        </authorList>
    </citation>
    <scope>NUCLEOTIDE SEQUENCE</scope>
    <source>
        <strain evidence="8">BR01</strain>
    </source>
</reference>
<dbReference type="InterPro" id="IPR014729">
    <property type="entry name" value="Rossmann-like_a/b/a_fold"/>
</dbReference>
<keyword evidence="5" id="KW-0067">ATP-binding</keyword>
<evidence type="ECO:0000256" key="3">
    <source>
        <dbReference type="ARBA" id="ARBA00022694"/>
    </source>
</evidence>
<evidence type="ECO:0000313" key="8">
    <source>
        <dbReference type="EMBL" id="KAG6376290.1"/>
    </source>
</evidence>
<evidence type="ECO:0000259" key="7">
    <source>
        <dbReference type="Pfam" id="PF01171"/>
    </source>
</evidence>
<evidence type="ECO:0000256" key="4">
    <source>
        <dbReference type="ARBA" id="ARBA00022741"/>
    </source>
</evidence>
<evidence type="ECO:0000256" key="1">
    <source>
        <dbReference type="ARBA" id="ARBA00013267"/>
    </source>
</evidence>
<organism evidence="8 9">
    <name type="scientific">Boletus reticuloceps</name>
    <dbReference type="NCBI Taxonomy" id="495285"/>
    <lineage>
        <taxon>Eukaryota</taxon>
        <taxon>Fungi</taxon>
        <taxon>Dikarya</taxon>
        <taxon>Basidiomycota</taxon>
        <taxon>Agaricomycotina</taxon>
        <taxon>Agaricomycetes</taxon>
        <taxon>Agaricomycetidae</taxon>
        <taxon>Boletales</taxon>
        <taxon>Boletineae</taxon>
        <taxon>Boletaceae</taxon>
        <taxon>Boletoideae</taxon>
        <taxon>Boletus</taxon>
    </lineage>
</organism>
<feature type="domain" description="tRNA(Ile)-lysidine/2-thiocytidine synthase N-terminal" evidence="7">
    <location>
        <begin position="25"/>
        <end position="223"/>
    </location>
</feature>
<dbReference type="OrthoDB" id="434144at2759"/>